<proteinExistence type="predicted"/>
<dbReference type="Gene3D" id="3.30.1360.130">
    <property type="entry name" value="Dipeptide transport protein"/>
    <property type="match status" value="1"/>
</dbReference>
<feature type="binding site" evidence="2">
    <location>
        <position position="60"/>
    </location>
    <ligand>
        <name>Zn(2+)</name>
        <dbReference type="ChEBI" id="CHEBI:29105"/>
        <label>2</label>
    </ligand>
</feature>
<dbReference type="CDD" id="cd08663">
    <property type="entry name" value="DAP_dppA_1"/>
    <property type="match status" value="1"/>
</dbReference>
<evidence type="ECO:0000256" key="2">
    <source>
        <dbReference type="PIRSR" id="PIRSR015853-2"/>
    </source>
</evidence>
<dbReference type="InterPro" id="IPR036177">
    <property type="entry name" value="Peptidase_M55_sf"/>
</dbReference>
<dbReference type="InterPro" id="IPR027476">
    <property type="entry name" value="DppA_N"/>
</dbReference>
<feature type="binding site" evidence="2">
    <location>
        <position position="8"/>
    </location>
    <ligand>
        <name>Zn(2+)</name>
        <dbReference type="ChEBI" id="CHEBI:29105"/>
        <label>1</label>
    </ligand>
</feature>
<feature type="binding site" evidence="2">
    <location>
        <position position="10"/>
    </location>
    <ligand>
        <name>Zn(2+)</name>
        <dbReference type="ChEBI" id="CHEBI:29105"/>
        <label>1</label>
    </ligand>
</feature>
<feature type="binding site" evidence="2">
    <location>
        <position position="8"/>
    </location>
    <ligand>
        <name>Zn(2+)</name>
        <dbReference type="ChEBI" id="CHEBI:29105"/>
        <label>2</label>
    </ligand>
</feature>
<protein>
    <submittedName>
        <fullName evidence="3">D-amino peptidase</fullName>
    </submittedName>
</protein>
<feature type="active site" description="Nucleophile" evidence="1">
    <location>
        <position position="115"/>
    </location>
</feature>
<dbReference type="EMBL" id="FUZT01000001">
    <property type="protein sequence ID" value="SKC38750.1"/>
    <property type="molecule type" value="Genomic_DNA"/>
</dbReference>
<dbReference type="Proteomes" id="UP000190285">
    <property type="component" value="Unassembled WGS sequence"/>
</dbReference>
<evidence type="ECO:0000313" key="3">
    <source>
        <dbReference type="EMBL" id="SKC38750.1"/>
    </source>
</evidence>
<accession>A0A1T5II30</accession>
<gene>
    <name evidence="3" type="ORF">SAMN02194393_00394</name>
</gene>
<keyword evidence="4" id="KW-1185">Reference proteome</keyword>
<organism evidence="3 4">
    <name type="scientific">Maledivibacter halophilus</name>
    <dbReference type="NCBI Taxonomy" id="36842"/>
    <lineage>
        <taxon>Bacteria</taxon>
        <taxon>Bacillati</taxon>
        <taxon>Bacillota</taxon>
        <taxon>Clostridia</taxon>
        <taxon>Peptostreptococcales</taxon>
        <taxon>Caminicellaceae</taxon>
        <taxon>Maledivibacter</taxon>
    </lineage>
</organism>
<dbReference type="GO" id="GO:0046872">
    <property type="term" value="F:metal ion binding"/>
    <property type="evidence" value="ECO:0007669"/>
    <property type="project" value="UniProtKB-KW"/>
</dbReference>
<dbReference type="Gene3D" id="3.40.50.10780">
    <property type="entry name" value="Dipeptide transport protein"/>
    <property type="match status" value="1"/>
</dbReference>
<dbReference type="Pfam" id="PF04951">
    <property type="entry name" value="Peptidase_M55"/>
    <property type="match status" value="1"/>
</dbReference>
<dbReference type="OrthoDB" id="9785420at2"/>
<feature type="binding site" evidence="2">
    <location>
        <position position="104"/>
    </location>
    <ligand>
        <name>Zn(2+)</name>
        <dbReference type="ChEBI" id="CHEBI:29105"/>
        <label>2</label>
    </ligand>
</feature>
<dbReference type="InterPro" id="IPR007035">
    <property type="entry name" value="Peptidase_M55"/>
</dbReference>
<evidence type="ECO:0000256" key="1">
    <source>
        <dbReference type="PIRSR" id="PIRSR015853-1"/>
    </source>
</evidence>
<keyword evidence="2" id="KW-0479">Metal-binding</keyword>
<dbReference type="AlphaFoldDB" id="A0A1T5II30"/>
<keyword evidence="2" id="KW-0862">Zinc</keyword>
<feature type="binding site" evidence="2">
    <location>
        <position position="134"/>
    </location>
    <ligand>
        <name>Zn(2+)</name>
        <dbReference type="ChEBI" id="CHEBI:29105"/>
        <label>2</label>
    </ligand>
</feature>
<name>A0A1T5II30_9FIRM</name>
<evidence type="ECO:0000313" key="4">
    <source>
        <dbReference type="Proteomes" id="UP000190285"/>
    </source>
</evidence>
<dbReference type="PIRSF" id="PIRSF015853">
    <property type="entry name" value="Pep_DppA"/>
    <property type="match status" value="1"/>
</dbReference>
<dbReference type="STRING" id="36842.SAMN02194393_00394"/>
<sequence length="273" mass="29927">MNIYISADIEGISGVVNGSHTTQNSFEYSRTRKLMTDEVNAAVKGAKRAGAKKILLNDSHGKMTNILIEDLDEDVILISGNRKLLGMMEGINKDFNAALFIGYHARNNTNGVLSHSYSGATISEIVVNDNVVGESEFNALVAGNFDVPVALISGDDVLSKQIKEFNKDIETVIVKEAHSRYTAKCLQPKAVHKLLEENVYNTLTNKLSKIKPCKIQGKVKLEVAFKHSGMAEATLFIPGVELIEGNRVRYIAKDIIEAYKMRIALTTLASSVL</sequence>
<dbReference type="SUPFAM" id="SSF63992">
    <property type="entry name" value="Dipeptide transport protein"/>
    <property type="match status" value="1"/>
</dbReference>
<dbReference type="RefSeq" id="WP_079488939.1">
    <property type="nucleotide sequence ID" value="NZ_FUZT01000001.1"/>
</dbReference>
<reference evidence="3 4" key="1">
    <citation type="submission" date="2017-02" db="EMBL/GenBank/DDBJ databases">
        <authorList>
            <person name="Peterson S.W."/>
        </authorList>
    </citation>
    <scope>NUCLEOTIDE SEQUENCE [LARGE SCALE GENOMIC DNA]</scope>
    <source>
        <strain evidence="3 4">M1</strain>
    </source>
</reference>